<dbReference type="GO" id="GO:0044550">
    <property type="term" value="P:secondary metabolite biosynthetic process"/>
    <property type="evidence" value="ECO:0007669"/>
    <property type="project" value="TreeGrafter"/>
</dbReference>
<dbReference type="RefSeq" id="XP_056072451.1">
    <property type="nucleotide sequence ID" value="XM_056215184.1"/>
</dbReference>
<dbReference type="Gene3D" id="1.10.1200.10">
    <property type="entry name" value="ACP-like"/>
    <property type="match status" value="1"/>
</dbReference>
<dbReference type="PROSITE" id="PS50075">
    <property type="entry name" value="CARRIER"/>
    <property type="match status" value="1"/>
</dbReference>
<dbReference type="PANTHER" id="PTHR43775:SF29">
    <property type="entry name" value="ASPERFURANONE POLYKETIDE SYNTHASE AFOG-RELATED"/>
    <property type="match status" value="1"/>
</dbReference>
<dbReference type="Pfam" id="PF08659">
    <property type="entry name" value="KR"/>
    <property type="match status" value="1"/>
</dbReference>
<dbReference type="GeneID" id="80909944"/>
<dbReference type="InterPro" id="IPR009081">
    <property type="entry name" value="PP-bd_ACP"/>
</dbReference>
<dbReference type="OrthoDB" id="329835at2759"/>
<evidence type="ECO:0000313" key="5">
    <source>
        <dbReference type="Proteomes" id="UP001140513"/>
    </source>
</evidence>
<dbReference type="InterPro" id="IPR036736">
    <property type="entry name" value="ACP-like_sf"/>
</dbReference>
<dbReference type="PANTHER" id="PTHR43775">
    <property type="entry name" value="FATTY ACID SYNTHASE"/>
    <property type="match status" value="1"/>
</dbReference>
<dbReference type="InterPro" id="IPR036291">
    <property type="entry name" value="NAD(P)-bd_dom_sf"/>
</dbReference>
<name>A0A9W8XQB6_9PLEO</name>
<dbReference type="EMBL" id="JAPEUX010000004">
    <property type="protein sequence ID" value="KAJ4354677.1"/>
    <property type="molecule type" value="Genomic_DNA"/>
</dbReference>
<feature type="domain" description="Carrier" evidence="3">
    <location>
        <begin position="207"/>
        <end position="284"/>
    </location>
</feature>
<dbReference type="Gene3D" id="3.40.50.720">
    <property type="entry name" value="NAD(P)-binding Rossmann-like Domain"/>
    <property type="match status" value="1"/>
</dbReference>
<dbReference type="InterPro" id="IPR050091">
    <property type="entry name" value="PKS_NRPS_Biosynth_Enz"/>
</dbReference>
<dbReference type="Pfam" id="PF23297">
    <property type="entry name" value="ACP_SdgA_C"/>
    <property type="match status" value="1"/>
</dbReference>
<proteinExistence type="predicted"/>
<dbReference type="AlphaFoldDB" id="A0A9W8XQB6"/>
<dbReference type="SUPFAM" id="SSF47336">
    <property type="entry name" value="ACP-like"/>
    <property type="match status" value="1"/>
</dbReference>
<dbReference type="SUPFAM" id="SSF51735">
    <property type="entry name" value="NAD(P)-binding Rossmann-fold domains"/>
    <property type="match status" value="1"/>
</dbReference>
<keyword evidence="2" id="KW-0597">Phosphoprotein</keyword>
<dbReference type="SMART" id="SM00823">
    <property type="entry name" value="PKS_PP"/>
    <property type="match status" value="1"/>
</dbReference>
<dbReference type="SMART" id="SM00822">
    <property type="entry name" value="PKS_KR"/>
    <property type="match status" value="1"/>
</dbReference>
<accession>A0A9W8XQB6</accession>
<evidence type="ECO:0000259" key="3">
    <source>
        <dbReference type="PROSITE" id="PS50075"/>
    </source>
</evidence>
<dbReference type="InterPro" id="IPR013968">
    <property type="entry name" value="PKS_KR"/>
</dbReference>
<sequence length="286" mass="31445">MSHGAMVLRDATFAKMTFDQWTECTLPKVQGSWNLHQAMNGAELDFFILFSSAGAIFGNGGQSNYAAGNTFQDALARFRVSRGEKAISLNLGMILGGGYVAENDAIRERLIRNREIFPIQLEEFLAMLDYCCNPDLGLLSPDESQLVTGVTLPAQLRAEGRDVPLRLLQPILRCIAQIPVRMSVKAQHDAAGDNLTVKFREAENVNEAASVATAMLRIKTSKLLGMQVEEIEPNSQIEHYGVDSLVAIELRNWISKEVDVDIAVFEILGGMTMLELGSLIAQRSAK</sequence>
<evidence type="ECO:0000256" key="2">
    <source>
        <dbReference type="ARBA" id="ARBA00022553"/>
    </source>
</evidence>
<organism evidence="4 5">
    <name type="scientific">Didymosphaeria variabile</name>
    <dbReference type="NCBI Taxonomy" id="1932322"/>
    <lineage>
        <taxon>Eukaryota</taxon>
        <taxon>Fungi</taxon>
        <taxon>Dikarya</taxon>
        <taxon>Ascomycota</taxon>
        <taxon>Pezizomycotina</taxon>
        <taxon>Dothideomycetes</taxon>
        <taxon>Pleosporomycetidae</taxon>
        <taxon>Pleosporales</taxon>
        <taxon>Massarineae</taxon>
        <taxon>Didymosphaeriaceae</taxon>
        <taxon>Didymosphaeria</taxon>
    </lineage>
</organism>
<dbReference type="InterPro" id="IPR006162">
    <property type="entry name" value="Ppantetheine_attach_site"/>
</dbReference>
<reference evidence="4" key="1">
    <citation type="submission" date="2022-10" db="EMBL/GenBank/DDBJ databases">
        <title>Tapping the CABI collections for fungal endophytes: first genome assemblies for Collariella, Neodidymelliopsis, Ascochyta clinopodiicola, Didymella pomorum, Didymosphaeria variabile, Neocosmospora piperis and Neocucurbitaria cava.</title>
        <authorList>
            <person name="Hill R."/>
        </authorList>
    </citation>
    <scope>NUCLEOTIDE SEQUENCE</scope>
    <source>
        <strain evidence="4">IMI 356815</strain>
    </source>
</reference>
<dbReference type="GO" id="GO:0006633">
    <property type="term" value="P:fatty acid biosynthetic process"/>
    <property type="evidence" value="ECO:0007669"/>
    <property type="project" value="TreeGrafter"/>
</dbReference>
<dbReference type="InterPro" id="IPR057326">
    <property type="entry name" value="KR_dom"/>
</dbReference>
<dbReference type="GO" id="GO:0031177">
    <property type="term" value="F:phosphopantetheine binding"/>
    <property type="evidence" value="ECO:0007669"/>
    <property type="project" value="InterPro"/>
</dbReference>
<keyword evidence="5" id="KW-1185">Reference proteome</keyword>
<dbReference type="InterPro" id="IPR020806">
    <property type="entry name" value="PKS_PP-bd"/>
</dbReference>
<dbReference type="GO" id="GO:0004312">
    <property type="term" value="F:fatty acid synthase activity"/>
    <property type="evidence" value="ECO:0007669"/>
    <property type="project" value="TreeGrafter"/>
</dbReference>
<gene>
    <name evidence="4" type="ORF">N0V89_006414</name>
</gene>
<keyword evidence="1" id="KW-0596">Phosphopantetheine</keyword>
<dbReference type="PROSITE" id="PS00012">
    <property type="entry name" value="PHOSPHOPANTETHEINE"/>
    <property type="match status" value="1"/>
</dbReference>
<evidence type="ECO:0000313" key="4">
    <source>
        <dbReference type="EMBL" id="KAJ4354677.1"/>
    </source>
</evidence>
<protein>
    <recommendedName>
        <fullName evidence="3">Carrier domain-containing protein</fullName>
    </recommendedName>
</protein>
<comment type="caution">
    <text evidence="4">The sequence shown here is derived from an EMBL/GenBank/DDBJ whole genome shotgun (WGS) entry which is preliminary data.</text>
</comment>
<dbReference type="Proteomes" id="UP001140513">
    <property type="component" value="Unassembled WGS sequence"/>
</dbReference>
<evidence type="ECO:0000256" key="1">
    <source>
        <dbReference type="ARBA" id="ARBA00022450"/>
    </source>
</evidence>